<dbReference type="Gene3D" id="2.40.30.170">
    <property type="match status" value="1"/>
</dbReference>
<accession>A0ABY8E919</accession>
<dbReference type="Gene3D" id="2.40.420.20">
    <property type="match status" value="1"/>
</dbReference>
<dbReference type="Proteomes" id="UP001222800">
    <property type="component" value="Chromosome"/>
</dbReference>
<protein>
    <submittedName>
        <fullName evidence="3">Efflux RND transporter periplasmic adaptor subunit</fullName>
    </submittedName>
</protein>
<feature type="signal peptide" evidence="2">
    <location>
        <begin position="1"/>
        <end position="19"/>
    </location>
</feature>
<keyword evidence="4" id="KW-1185">Reference proteome</keyword>
<keyword evidence="2" id="KW-0732">Signal</keyword>
<reference evidence="3 4" key="1">
    <citation type="submission" date="2023-03" db="EMBL/GenBank/DDBJ databases">
        <title>Complete genome sequence of Tepidibacter sp. SWIR-1, isolated from a deep-sea hydrothermal vent.</title>
        <authorList>
            <person name="Li X."/>
        </authorList>
    </citation>
    <scope>NUCLEOTIDE SEQUENCE [LARGE SCALE GENOMIC DNA]</scope>
    <source>
        <strain evidence="3 4">SWIR-1</strain>
    </source>
</reference>
<dbReference type="PANTHER" id="PTHR30469">
    <property type="entry name" value="MULTIDRUG RESISTANCE PROTEIN MDTA"/>
    <property type="match status" value="1"/>
</dbReference>
<gene>
    <name evidence="3" type="ORF">P4S50_13555</name>
</gene>
<dbReference type="EMBL" id="CP120733">
    <property type="protein sequence ID" value="WFD09407.1"/>
    <property type="molecule type" value="Genomic_DNA"/>
</dbReference>
<dbReference type="InterPro" id="IPR006143">
    <property type="entry name" value="RND_pump_MFP"/>
</dbReference>
<evidence type="ECO:0000256" key="1">
    <source>
        <dbReference type="ARBA" id="ARBA00009477"/>
    </source>
</evidence>
<dbReference type="Gene3D" id="1.10.287.470">
    <property type="entry name" value="Helix hairpin bin"/>
    <property type="match status" value="1"/>
</dbReference>
<dbReference type="RefSeq" id="WP_277731332.1">
    <property type="nucleotide sequence ID" value="NZ_CP120733.1"/>
</dbReference>
<proteinExistence type="inferred from homology"/>
<dbReference type="SUPFAM" id="SSF111369">
    <property type="entry name" value="HlyD-like secretion proteins"/>
    <property type="match status" value="1"/>
</dbReference>
<comment type="similarity">
    <text evidence="1">Belongs to the membrane fusion protein (MFP) (TC 8.A.1) family.</text>
</comment>
<feature type="chain" id="PRO_5046487543" evidence="2">
    <location>
        <begin position="20"/>
        <end position="361"/>
    </location>
</feature>
<evidence type="ECO:0000313" key="3">
    <source>
        <dbReference type="EMBL" id="WFD09407.1"/>
    </source>
</evidence>
<organism evidence="3 4">
    <name type="scientific">Tepidibacter hydrothermalis</name>
    <dbReference type="NCBI Taxonomy" id="3036126"/>
    <lineage>
        <taxon>Bacteria</taxon>
        <taxon>Bacillati</taxon>
        <taxon>Bacillota</taxon>
        <taxon>Clostridia</taxon>
        <taxon>Peptostreptococcales</taxon>
        <taxon>Peptostreptococcaceae</taxon>
        <taxon>Tepidibacter</taxon>
    </lineage>
</organism>
<evidence type="ECO:0000313" key="4">
    <source>
        <dbReference type="Proteomes" id="UP001222800"/>
    </source>
</evidence>
<dbReference type="PANTHER" id="PTHR30469:SF20">
    <property type="entry name" value="EFFLUX RND TRANSPORTER PERIPLASMIC ADAPTOR SUBUNIT"/>
    <property type="match status" value="1"/>
</dbReference>
<evidence type="ECO:0000256" key="2">
    <source>
        <dbReference type="SAM" id="SignalP"/>
    </source>
</evidence>
<dbReference type="PROSITE" id="PS51257">
    <property type="entry name" value="PROKAR_LIPOPROTEIN"/>
    <property type="match status" value="1"/>
</dbReference>
<name>A0ABY8E919_9FIRM</name>
<sequence length="361" mass="40068">MKKYIMVLMIVGLIFSTTACSKKDTNTVEERARAVKVLKVEESKNPVTMQYIGTLNSKDMIGYSFKTNGKISRIYVEKGDKVSPGDKLAEVDLQDLNFQISAAKANLDTTNMNIRKAEESLKYTKDSHNKMNQLYTEGVISKDEFDKVELKLNVDEANYNQTKSQYEAAKVDYDYKLSLLDNAVIYAEQAGTVAQVRYQENERVGPSVPVVVVRGGEQIINIGIAQKDLNNIRIGSKAVIDVDGVKADGVVTNIAEAPDTSTRTYNAEIEVKDKQFRLGSIAKVGINIGEQKGVWVPIDIIFSNGEDYVYTIKDNRAFKRTVTLTDMSDDKVLVKGIKIGEFVATSGMKNLNDGSKVNIVK</sequence>
<dbReference type="Gene3D" id="2.40.50.100">
    <property type="match status" value="1"/>
</dbReference>
<dbReference type="NCBIfam" id="TIGR01730">
    <property type="entry name" value="RND_mfp"/>
    <property type="match status" value="1"/>
</dbReference>